<evidence type="ECO:0000259" key="2">
    <source>
        <dbReference type="PROSITE" id="PS51733"/>
    </source>
</evidence>
<dbReference type="Gene3D" id="1.10.10.10">
    <property type="entry name" value="Winged helix-like DNA-binding domain superfamily/Winged helix DNA-binding domain"/>
    <property type="match status" value="1"/>
</dbReference>
<dbReference type="GO" id="GO:0004077">
    <property type="term" value="F:biotin--[biotin carboxyl-carrier protein] ligase activity"/>
    <property type="evidence" value="ECO:0007669"/>
    <property type="project" value="InterPro"/>
</dbReference>
<sequence length="216" mass="23472">MSVKNDIRSELEAHRGEDISGQYLAEKLGVSRNAVWKAINSLKNDGYKITSSTNKGYCLSESCDILSQSTIERLCGENTDIKIFESLDSTNNEAKRETANGKTDKPLLIISEEQTLGRGRNGRNFYSPKGTGLYFSLVISPKSDLTSAVGITSYAAVCVVEAIKELTGTDTKIKWVNDIYLDGKKLCGILTEAVSDFETGTVSNIIIGIGINLKTA</sequence>
<dbReference type="GO" id="GO:0005737">
    <property type="term" value="C:cytoplasm"/>
    <property type="evidence" value="ECO:0007669"/>
    <property type="project" value="TreeGrafter"/>
</dbReference>
<gene>
    <name evidence="3" type="ORF">OBE_06902</name>
</gene>
<feature type="domain" description="BPL/LPL catalytic" evidence="2">
    <location>
        <begin position="76"/>
        <end position="216"/>
    </location>
</feature>
<feature type="non-terminal residue" evidence="3">
    <location>
        <position position="216"/>
    </location>
</feature>
<evidence type="ECO:0000256" key="1">
    <source>
        <dbReference type="ARBA" id="ARBA00022598"/>
    </source>
</evidence>
<keyword evidence="1 3" id="KW-0436">Ligase</keyword>
<reference evidence="3" key="1">
    <citation type="journal article" date="2013" name="Environ. Microbiol.">
        <title>Microbiota from the distal guts of lean and obese adolescents exhibit partial functional redundancy besides clear differences in community structure.</title>
        <authorList>
            <person name="Ferrer M."/>
            <person name="Ruiz A."/>
            <person name="Lanza F."/>
            <person name="Haange S.B."/>
            <person name="Oberbach A."/>
            <person name="Till H."/>
            <person name="Bargiela R."/>
            <person name="Campoy C."/>
            <person name="Segura M.T."/>
            <person name="Richter M."/>
            <person name="von Bergen M."/>
            <person name="Seifert J."/>
            <person name="Suarez A."/>
        </authorList>
    </citation>
    <scope>NUCLEOTIDE SEQUENCE</scope>
</reference>
<dbReference type="InterPro" id="IPR004143">
    <property type="entry name" value="BPL_LPL_catalytic"/>
</dbReference>
<accession>K1TAW3</accession>
<dbReference type="Gene3D" id="3.30.930.10">
    <property type="entry name" value="Bira Bifunctional Protein, Domain 2"/>
    <property type="match status" value="1"/>
</dbReference>
<dbReference type="SUPFAM" id="SSF55681">
    <property type="entry name" value="Class II aaRS and biotin synthetases"/>
    <property type="match status" value="1"/>
</dbReference>
<dbReference type="InterPro" id="IPR045864">
    <property type="entry name" value="aa-tRNA-synth_II/BPL/LPL"/>
</dbReference>
<dbReference type="PANTHER" id="PTHR12835:SF5">
    <property type="entry name" value="BIOTIN--PROTEIN LIGASE"/>
    <property type="match status" value="1"/>
</dbReference>
<dbReference type="InterPro" id="IPR036388">
    <property type="entry name" value="WH-like_DNA-bd_sf"/>
</dbReference>
<protein>
    <submittedName>
        <fullName evidence="3">Biotin-protein ligase</fullName>
    </submittedName>
</protein>
<comment type="caution">
    <text evidence="3">The sequence shown here is derived from an EMBL/GenBank/DDBJ whole genome shotgun (WGS) entry which is preliminary data.</text>
</comment>
<dbReference type="InterPro" id="IPR036390">
    <property type="entry name" value="WH_DNA-bd_sf"/>
</dbReference>
<dbReference type="SUPFAM" id="SSF46785">
    <property type="entry name" value="Winged helix' DNA-binding domain"/>
    <property type="match status" value="1"/>
</dbReference>
<dbReference type="CDD" id="cd16442">
    <property type="entry name" value="BPL"/>
    <property type="match status" value="1"/>
</dbReference>
<organism evidence="3">
    <name type="scientific">human gut metagenome</name>
    <dbReference type="NCBI Taxonomy" id="408170"/>
    <lineage>
        <taxon>unclassified sequences</taxon>
        <taxon>metagenomes</taxon>
        <taxon>organismal metagenomes</taxon>
    </lineage>
</organism>
<dbReference type="EMBL" id="AJWZ01004735">
    <property type="protein sequence ID" value="EKC64564.1"/>
    <property type="molecule type" value="Genomic_DNA"/>
</dbReference>
<dbReference type="PROSITE" id="PS51733">
    <property type="entry name" value="BPL_LPL_CATALYTIC"/>
    <property type="match status" value="1"/>
</dbReference>
<proteinExistence type="predicted"/>
<dbReference type="Pfam" id="PF03099">
    <property type="entry name" value="BPL_LplA_LipB"/>
    <property type="match status" value="1"/>
</dbReference>
<dbReference type="InterPro" id="IPR004408">
    <property type="entry name" value="Biotin_CoA_COase_ligase"/>
</dbReference>
<evidence type="ECO:0000313" key="3">
    <source>
        <dbReference type="EMBL" id="EKC64564.1"/>
    </source>
</evidence>
<dbReference type="NCBIfam" id="TIGR00121">
    <property type="entry name" value="birA_ligase"/>
    <property type="match status" value="1"/>
</dbReference>
<dbReference type="InterPro" id="IPR013196">
    <property type="entry name" value="HTH_11"/>
</dbReference>
<dbReference type="AlphaFoldDB" id="K1TAW3"/>
<dbReference type="Pfam" id="PF08279">
    <property type="entry name" value="HTH_11"/>
    <property type="match status" value="1"/>
</dbReference>
<dbReference type="PANTHER" id="PTHR12835">
    <property type="entry name" value="BIOTIN PROTEIN LIGASE"/>
    <property type="match status" value="1"/>
</dbReference>
<name>K1TAW3_9ZZZZ</name>